<organism evidence="1 2">
    <name type="scientific">Nonomuraea phyllanthi</name>
    <dbReference type="NCBI Taxonomy" id="2219224"/>
    <lineage>
        <taxon>Bacteria</taxon>
        <taxon>Bacillati</taxon>
        <taxon>Actinomycetota</taxon>
        <taxon>Actinomycetes</taxon>
        <taxon>Streptosporangiales</taxon>
        <taxon>Streptosporangiaceae</taxon>
        <taxon>Nonomuraea</taxon>
    </lineage>
</organism>
<keyword evidence="2" id="KW-1185">Reference proteome</keyword>
<accession>A0A5C4VH25</accession>
<reference evidence="1 2" key="1">
    <citation type="submission" date="2019-10" db="EMBL/GenBank/DDBJ databases">
        <title>Nonomuraea sp. nov., isolated from Phyllanthus amarus.</title>
        <authorList>
            <person name="Klykleung N."/>
            <person name="Tanasupawat S."/>
        </authorList>
    </citation>
    <scope>NUCLEOTIDE SEQUENCE [LARGE SCALE GENOMIC DNA]</scope>
    <source>
        <strain evidence="1 2">PA1-10</strain>
    </source>
</reference>
<evidence type="ECO:0000313" key="2">
    <source>
        <dbReference type="Proteomes" id="UP000312512"/>
    </source>
</evidence>
<gene>
    <name evidence="1" type="ORF">FH608_041425</name>
</gene>
<proteinExistence type="predicted"/>
<dbReference type="EMBL" id="VDLX02000022">
    <property type="protein sequence ID" value="KAB8188948.1"/>
    <property type="molecule type" value="Genomic_DNA"/>
</dbReference>
<sequence>MIDSIVKNPDLALQLRNNMIEATKDGGVVLFGLVINKPGDDSGGGQSYTAGEGTKFPNLAYARESLERFLADHPRVERWEIIESRDDAQGAEQFSAGEEGLAVAVVKLKDAP</sequence>
<protein>
    <submittedName>
        <fullName evidence="1">Uncharacterized protein</fullName>
    </submittedName>
</protein>
<dbReference type="RefSeq" id="WP_139636178.1">
    <property type="nucleotide sequence ID" value="NZ_VDLX02000022.1"/>
</dbReference>
<name>A0A5C4VH25_9ACTN</name>
<dbReference type="Proteomes" id="UP000312512">
    <property type="component" value="Unassembled WGS sequence"/>
</dbReference>
<comment type="caution">
    <text evidence="1">The sequence shown here is derived from an EMBL/GenBank/DDBJ whole genome shotgun (WGS) entry which is preliminary data.</text>
</comment>
<evidence type="ECO:0000313" key="1">
    <source>
        <dbReference type="EMBL" id="KAB8188948.1"/>
    </source>
</evidence>
<dbReference type="AlphaFoldDB" id="A0A5C4VH25"/>
<dbReference type="OrthoDB" id="4505691at2"/>